<keyword evidence="9" id="KW-1185">Reference proteome</keyword>
<keyword evidence="2" id="KW-0805">Transcription regulation</keyword>
<sequence>MSGSRSGRAPGRPKSGADQPSMRDKVLQTASVLFMELGYEPVSVNMIAARAGVTKASVYYYFDNKAVLFTAAVTQMMRRIRSVTERIIEANGTLRERLVQIALAKMTKLQAHIEFESLMREALASLSEEQKAEIREAEHGIHEALAAEFARAMADGELAKGHPMLLSHAFSALLMVGSRERIGDEAFAPERLATAVADLFLHGAADR</sequence>
<dbReference type="RefSeq" id="WP_378054329.1">
    <property type="nucleotide sequence ID" value="NZ_JBHMDN010000079.1"/>
</dbReference>
<dbReference type="InterPro" id="IPR036271">
    <property type="entry name" value="Tet_transcr_reg_TetR-rel_C_sf"/>
</dbReference>
<feature type="DNA-binding region" description="H-T-H motif" evidence="5">
    <location>
        <begin position="43"/>
        <end position="62"/>
    </location>
</feature>
<dbReference type="PROSITE" id="PS01081">
    <property type="entry name" value="HTH_TETR_1"/>
    <property type="match status" value="1"/>
</dbReference>
<feature type="region of interest" description="Disordered" evidence="6">
    <location>
        <begin position="1"/>
        <end position="23"/>
    </location>
</feature>
<evidence type="ECO:0000256" key="1">
    <source>
        <dbReference type="ARBA" id="ARBA00022491"/>
    </source>
</evidence>
<dbReference type="InterPro" id="IPR001647">
    <property type="entry name" value="HTH_TetR"/>
</dbReference>
<dbReference type="PRINTS" id="PR00455">
    <property type="entry name" value="HTHTETR"/>
</dbReference>
<dbReference type="InterPro" id="IPR023772">
    <property type="entry name" value="DNA-bd_HTH_TetR-type_CS"/>
</dbReference>
<dbReference type="SUPFAM" id="SSF48498">
    <property type="entry name" value="Tetracyclin repressor-like, C-terminal domain"/>
    <property type="match status" value="1"/>
</dbReference>
<keyword evidence="1" id="KW-0678">Repressor</keyword>
<dbReference type="PROSITE" id="PS50977">
    <property type="entry name" value="HTH_TETR_2"/>
    <property type="match status" value="1"/>
</dbReference>
<evidence type="ECO:0000259" key="7">
    <source>
        <dbReference type="PROSITE" id="PS50977"/>
    </source>
</evidence>
<protein>
    <submittedName>
        <fullName evidence="8">TetR/AcrR family transcriptional regulator</fullName>
    </submittedName>
</protein>
<gene>
    <name evidence="8" type="ORF">ACFQMJ_12125</name>
</gene>
<dbReference type="InterPro" id="IPR050109">
    <property type="entry name" value="HTH-type_TetR-like_transc_reg"/>
</dbReference>
<dbReference type="InterPro" id="IPR009057">
    <property type="entry name" value="Homeodomain-like_sf"/>
</dbReference>
<dbReference type="Proteomes" id="UP001596378">
    <property type="component" value="Unassembled WGS sequence"/>
</dbReference>
<evidence type="ECO:0000256" key="4">
    <source>
        <dbReference type="ARBA" id="ARBA00023163"/>
    </source>
</evidence>
<evidence type="ECO:0000256" key="5">
    <source>
        <dbReference type="PROSITE-ProRule" id="PRU00335"/>
    </source>
</evidence>
<evidence type="ECO:0000256" key="2">
    <source>
        <dbReference type="ARBA" id="ARBA00023015"/>
    </source>
</evidence>
<dbReference type="Gene3D" id="1.10.357.10">
    <property type="entry name" value="Tetracycline Repressor, domain 2"/>
    <property type="match status" value="1"/>
</dbReference>
<keyword evidence="4" id="KW-0804">Transcription</keyword>
<feature type="domain" description="HTH tetR-type" evidence="7">
    <location>
        <begin position="20"/>
        <end position="80"/>
    </location>
</feature>
<organism evidence="8 9">
    <name type="scientific">Cohnella cellulosilytica</name>
    <dbReference type="NCBI Taxonomy" id="986710"/>
    <lineage>
        <taxon>Bacteria</taxon>
        <taxon>Bacillati</taxon>
        <taxon>Bacillota</taxon>
        <taxon>Bacilli</taxon>
        <taxon>Bacillales</taxon>
        <taxon>Paenibacillaceae</taxon>
        <taxon>Cohnella</taxon>
    </lineage>
</organism>
<keyword evidence="3 5" id="KW-0238">DNA-binding</keyword>
<evidence type="ECO:0000256" key="3">
    <source>
        <dbReference type="ARBA" id="ARBA00023125"/>
    </source>
</evidence>
<dbReference type="PANTHER" id="PTHR30055">
    <property type="entry name" value="HTH-TYPE TRANSCRIPTIONAL REGULATOR RUTR"/>
    <property type="match status" value="1"/>
</dbReference>
<proteinExistence type="predicted"/>
<name>A0ABW2FAY1_9BACL</name>
<dbReference type="PANTHER" id="PTHR30055:SF175">
    <property type="entry name" value="HTH-TYPE TRANSCRIPTIONAL REPRESSOR KSTR2"/>
    <property type="match status" value="1"/>
</dbReference>
<dbReference type="EMBL" id="JBHTAI010000006">
    <property type="protein sequence ID" value="MFC7149274.1"/>
    <property type="molecule type" value="Genomic_DNA"/>
</dbReference>
<dbReference type="SUPFAM" id="SSF46689">
    <property type="entry name" value="Homeodomain-like"/>
    <property type="match status" value="1"/>
</dbReference>
<evidence type="ECO:0000313" key="9">
    <source>
        <dbReference type="Proteomes" id="UP001596378"/>
    </source>
</evidence>
<dbReference type="Pfam" id="PF00440">
    <property type="entry name" value="TetR_N"/>
    <property type="match status" value="1"/>
</dbReference>
<reference evidence="9" key="1">
    <citation type="journal article" date="2019" name="Int. J. Syst. Evol. Microbiol.">
        <title>The Global Catalogue of Microorganisms (GCM) 10K type strain sequencing project: providing services to taxonomists for standard genome sequencing and annotation.</title>
        <authorList>
            <consortium name="The Broad Institute Genomics Platform"/>
            <consortium name="The Broad Institute Genome Sequencing Center for Infectious Disease"/>
            <person name="Wu L."/>
            <person name="Ma J."/>
        </authorList>
    </citation>
    <scope>NUCLEOTIDE SEQUENCE [LARGE SCALE GENOMIC DNA]</scope>
    <source>
        <strain evidence="9">KCTC 12907</strain>
    </source>
</reference>
<evidence type="ECO:0000313" key="8">
    <source>
        <dbReference type="EMBL" id="MFC7149274.1"/>
    </source>
</evidence>
<dbReference type="Gene3D" id="1.10.10.60">
    <property type="entry name" value="Homeodomain-like"/>
    <property type="match status" value="1"/>
</dbReference>
<comment type="caution">
    <text evidence="8">The sequence shown here is derived from an EMBL/GenBank/DDBJ whole genome shotgun (WGS) entry which is preliminary data.</text>
</comment>
<evidence type="ECO:0000256" key="6">
    <source>
        <dbReference type="SAM" id="MobiDB-lite"/>
    </source>
</evidence>
<accession>A0ABW2FAY1</accession>